<dbReference type="Gene3D" id="3.30.160.60">
    <property type="entry name" value="Classic Zinc Finger"/>
    <property type="match status" value="4"/>
</dbReference>
<protein>
    <recommendedName>
        <fullName evidence="6">C2H2-type domain-containing protein</fullName>
    </recommendedName>
</protein>
<sequence>MAELKTNDSVAKEENIGSEENTVIYKTIFIKEESELINGDLLADEDIKQEIIELGEYELNVPAVEPAQEATVSNESSVSKEPVIMLEKRLRHPRSMPYPRKECAYHCRQNCPPSTIQSGRAPGQGTRKYGDAYENLFTAKDLVAAKLRCDQCGKLYHHKANLATHKAKVHGIGEAPPKSFVHTCKLCKKQVTSWKSLVEHLKFIHGEIIDPSQVALCPLCLKRFTTAEELSGHSCSRRNQRKSDLPFKCDLCDKAYSFQKGLYAHYSVHPEYHNFKCDQCPSGFFNKTRLNIHKKALHVSKDNYLECNICNMRYKSQRVLRKHQKLHAIRAYCCEFCGKSYETRERLGAHQYNKHAIQDALPYKCSFPKCDKSFLYNCQLKSHEQCHMNKKSPLYAQRDPE</sequence>
<comment type="caution">
    <text evidence="7">The sequence shown here is derived from an EMBL/GenBank/DDBJ whole genome shotgun (WGS) entry which is preliminary data.</text>
</comment>
<feature type="domain" description="C2H2-type" evidence="6">
    <location>
        <begin position="332"/>
        <end position="360"/>
    </location>
</feature>
<keyword evidence="1" id="KW-0479">Metal-binding</keyword>
<evidence type="ECO:0000256" key="3">
    <source>
        <dbReference type="ARBA" id="ARBA00022771"/>
    </source>
</evidence>
<keyword evidence="3 5" id="KW-0863">Zinc-finger</keyword>
<feature type="domain" description="C2H2-type" evidence="6">
    <location>
        <begin position="275"/>
        <end position="303"/>
    </location>
</feature>
<keyword evidence="2" id="KW-0677">Repeat</keyword>
<proteinExistence type="predicted"/>
<evidence type="ECO:0000256" key="1">
    <source>
        <dbReference type="ARBA" id="ARBA00022723"/>
    </source>
</evidence>
<dbReference type="PANTHER" id="PTHR24409:SF295">
    <property type="entry name" value="AZ2-RELATED"/>
    <property type="match status" value="1"/>
</dbReference>
<accession>A0ABD1DMY1</accession>
<feature type="domain" description="C2H2-type" evidence="6">
    <location>
        <begin position="363"/>
        <end position="392"/>
    </location>
</feature>
<dbReference type="Proteomes" id="UP001562425">
    <property type="component" value="Unassembled WGS sequence"/>
</dbReference>
<evidence type="ECO:0000256" key="2">
    <source>
        <dbReference type="ARBA" id="ARBA00022737"/>
    </source>
</evidence>
<reference evidence="7 8" key="1">
    <citation type="submission" date="2024-05" db="EMBL/GenBank/DDBJ databases">
        <title>Culex pipiens pipiens assembly and annotation.</title>
        <authorList>
            <person name="Alout H."/>
            <person name="Durand T."/>
        </authorList>
    </citation>
    <scope>NUCLEOTIDE SEQUENCE [LARGE SCALE GENOMIC DNA]</scope>
    <source>
        <strain evidence="7">HA-2024</strain>
        <tissue evidence="7">Whole body</tissue>
    </source>
</reference>
<dbReference type="Pfam" id="PF13912">
    <property type="entry name" value="zf-C2H2_6"/>
    <property type="match status" value="1"/>
</dbReference>
<dbReference type="AlphaFoldDB" id="A0ABD1DMY1"/>
<dbReference type="Pfam" id="PF00096">
    <property type="entry name" value="zf-C2H2"/>
    <property type="match status" value="2"/>
</dbReference>
<dbReference type="InterPro" id="IPR036236">
    <property type="entry name" value="Znf_C2H2_sf"/>
</dbReference>
<dbReference type="PANTHER" id="PTHR24409">
    <property type="entry name" value="ZINC FINGER PROTEIN 142"/>
    <property type="match status" value="1"/>
</dbReference>
<dbReference type="PROSITE" id="PS50157">
    <property type="entry name" value="ZINC_FINGER_C2H2_2"/>
    <property type="match status" value="6"/>
</dbReference>
<dbReference type="EMBL" id="JBEHCU010005039">
    <property type="protein sequence ID" value="KAL1401106.1"/>
    <property type="molecule type" value="Genomic_DNA"/>
</dbReference>
<gene>
    <name evidence="7" type="ORF">pipiens_006876</name>
</gene>
<name>A0ABD1DMY1_CULPP</name>
<keyword evidence="8" id="KW-1185">Reference proteome</keyword>
<organism evidence="7 8">
    <name type="scientific">Culex pipiens pipiens</name>
    <name type="common">Northern house mosquito</name>
    <dbReference type="NCBI Taxonomy" id="38569"/>
    <lineage>
        <taxon>Eukaryota</taxon>
        <taxon>Metazoa</taxon>
        <taxon>Ecdysozoa</taxon>
        <taxon>Arthropoda</taxon>
        <taxon>Hexapoda</taxon>
        <taxon>Insecta</taxon>
        <taxon>Pterygota</taxon>
        <taxon>Neoptera</taxon>
        <taxon>Endopterygota</taxon>
        <taxon>Diptera</taxon>
        <taxon>Nematocera</taxon>
        <taxon>Culicoidea</taxon>
        <taxon>Culicidae</taxon>
        <taxon>Culicinae</taxon>
        <taxon>Culicini</taxon>
        <taxon>Culex</taxon>
        <taxon>Culex</taxon>
    </lineage>
</organism>
<dbReference type="GO" id="GO:0008270">
    <property type="term" value="F:zinc ion binding"/>
    <property type="evidence" value="ECO:0007669"/>
    <property type="project" value="UniProtKB-KW"/>
</dbReference>
<feature type="domain" description="C2H2-type" evidence="6">
    <location>
        <begin position="305"/>
        <end position="328"/>
    </location>
</feature>
<evidence type="ECO:0000256" key="5">
    <source>
        <dbReference type="PROSITE-ProRule" id="PRU00042"/>
    </source>
</evidence>
<evidence type="ECO:0000313" key="8">
    <source>
        <dbReference type="Proteomes" id="UP001562425"/>
    </source>
</evidence>
<feature type="domain" description="C2H2-type" evidence="6">
    <location>
        <begin position="247"/>
        <end position="269"/>
    </location>
</feature>
<evidence type="ECO:0000256" key="4">
    <source>
        <dbReference type="ARBA" id="ARBA00022833"/>
    </source>
</evidence>
<feature type="domain" description="C2H2-type" evidence="6">
    <location>
        <begin position="147"/>
        <end position="170"/>
    </location>
</feature>
<dbReference type="SMART" id="SM00355">
    <property type="entry name" value="ZnF_C2H2"/>
    <property type="match status" value="7"/>
</dbReference>
<evidence type="ECO:0000313" key="7">
    <source>
        <dbReference type="EMBL" id="KAL1401106.1"/>
    </source>
</evidence>
<dbReference type="PROSITE" id="PS00028">
    <property type="entry name" value="ZINC_FINGER_C2H2_1"/>
    <property type="match status" value="7"/>
</dbReference>
<keyword evidence="4" id="KW-0862">Zinc</keyword>
<evidence type="ECO:0000259" key="6">
    <source>
        <dbReference type="PROSITE" id="PS50157"/>
    </source>
</evidence>
<dbReference type="InterPro" id="IPR013087">
    <property type="entry name" value="Znf_C2H2_type"/>
</dbReference>
<dbReference type="SUPFAM" id="SSF57667">
    <property type="entry name" value="beta-beta-alpha zinc fingers"/>
    <property type="match status" value="4"/>
</dbReference>